<protein>
    <submittedName>
        <fullName evidence="1">Uncharacterized protein</fullName>
    </submittedName>
</protein>
<accession>A0A1V3XG56</accession>
<organism evidence="1 2">
    <name type="scientific">Mycobacterium kansasii</name>
    <dbReference type="NCBI Taxonomy" id="1768"/>
    <lineage>
        <taxon>Bacteria</taxon>
        <taxon>Bacillati</taxon>
        <taxon>Actinomycetota</taxon>
        <taxon>Actinomycetes</taxon>
        <taxon>Mycobacteriales</taxon>
        <taxon>Mycobacteriaceae</taxon>
        <taxon>Mycobacterium</taxon>
    </lineage>
</organism>
<dbReference type="EMBL" id="MVBM01000002">
    <property type="protein sequence ID" value="OOK78179.1"/>
    <property type="molecule type" value="Genomic_DNA"/>
</dbReference>
<comment type="caution">
    <text evidence="1">The sequence shown here is derived from an EMBL/GenBank/DDBJ whole genome shotgun (WGS) entry which is preliminary data.</text>
</comment>
<evidence type="ECO:0000313" key="2">
    <source>
        <dbReference type="Proteomes" id="UP000189229"/>
    </source>
</evidence>
<evidence type="ECO:0000313" key="1">
    <source>
        <dbReference type="EMBL" id="OOK78179.1"/>
    </source>
</evidence>
<dbReference type="AlphaFoldDB" id="A0A1V3XG56"/>
<dbReference type="Proteomes" id="UP000189229">
    <property type="component" value="Unassembled WGS sequence"/>
</dbReference>
<reference evidence="1 2" key="1">
    <citation type="submission" date="2017-02" db="EMBL/GenBank/DDBJ databases">
        <title>Complete genome sequences of Mycobacterium kansasii strains isolated from rhesus macaques.</title>
        <authorList>
            <person name="Panda A."/>
            <person name="Nagaraj S."/>
            <person name="Zhao X."/>
            <person name="Tettelin H."/>
            <person name="Detolla L.J."/>
        </authorList>
    </citation>
    <scope>NUCLEOTIDE SEQUENCE [LARGE SCALE GENOMIC DNA]</scope>
    <source>
        <strain evidence="1 2">11-3813</strain>
    </source>
</reference>
<name>A0A1V3XG56_MYCKA</name>
<sequence>MTGPLQVGPSAEATGLARVLNRYFSRAAPYCAHQIARL</sequence>
<proteinExistence type="predicted"/>
<gene>
    <name evidence="1" type="ORF">BZL30_2854</name>
</gene>